<evidence type="ECO:0000313" key="3">
    <source>
        <dbReference type="Proteomes" id="UP001465976"/>
    </source>
</evidence>
<evidence type="ECO:0008006" key="4">
    <source>
        <dbReference type="Google" id="ProtNLM"/>
    </source>
</evidence>
<evidence type="ECO:0000256" key="1">
    <source>
        <dbReference type="SAM" id="MobiDB-lite"/>
    </source>
</evidence>
<feature type="region of interest" description="Disordered" evidence="1">
    <location>
        <begin position="249"/>
        <end position="274"/>
    </location>
</feature>
<comment type="caution">
    <text evidence="2">The sequence shown here is derived from an EMBL/GenBank/DDBJ whole genome shotgun (WGS) entry which is preliminary data.</text>
</comment>
<evidence type="ECO:0000313" key="2">
    <source>
        <dbReference type="EMBL" id="KAL0574335.1"/>
    </source>
</evidence>
<gene>
    <name evidence="2" type="ORF">V5O48_007617</name>
</gene>
<organism evidence="2 3">
    <name type="scientific">Marasmius crinis-equi</name>
    <dbReference type="NCBI Taxonomy" id="585013"/>
    <lineage>
        <taxon>Eukaryota</taxon>
        <taxon>Fungi</taxon>
        <taxon>Dikarya</taxon>
        <taxon>Basidiomycota</taxon>
        <taxon>Agaricomycotina</taxon>
        <taxon>Agaricomycetes</taxon>
        <taxon>Agaricomycetidae</taxon>
        <taxon>Agaricales</taxon>
        <taxon>Marasmiineae</taxon>
        <taxon>Marasmiaceae</taxon>
        <taxon>Marasmius</taxon>
    </lineage>
</organism>
<sequence>MTQTQNTSTPNASENTLTTIIVTVDRTPNSGRGRGFGGLRGRGFGIRGGRGRAPPFHLSPGRPEHHFTHGPPPVPFGAPFDDGRFDSPPARSETMSDDNENIQAGTVDRNLDSNPDPFEEHDRRFYGGRGRGFGGMRGRGFGGGRGRGRAHAHPFDVRGPPPPHFSPFACAPFDDEFMGEPEETPDISYDCGRGFGRMRGRGSSRGHGRGRAHFFHPSPFDFRGPPPSHFTQMPPPPPAPFEIDFPGAPGDFPSSMDERHGPHSGRGRGRGFGGPRGRAFGGRGCGRPHPYHLPPPFVRFPFEHHPHCGPPPFDNDNDFPFPPPWRRAEHWYRHQHRDCGRSRPSDEDASIAGIIATLNEMGFTDPELSSRIREMTVSSNQEEEAITTALVDELLSRPAPSGAAGEQQPPTGSSGAAGEEQPQAGSSGAGAL</sequence>
<keyword evidence="3" id="KW-1185">Reference proteome</keyword>
<accession>A0ABR3FGW8</accession>
<feature type="region of interest" description="Disordered" evidence="1">
    <location>
        <begin position="391"/>
        <end position="432"/>
    </location>
</feature>
<dbReference type="Proteomes" id="UP001465976">
    <property type="component" value="Unassembled WGS sequence"/>
</dbReference>
<reference evidence="2 3" key="1">
    <citation type="submission" date="2024-02" db="EMBL/GenBank/DDBJ databases">
        <title>A draft genome for the cacao thread blight pathogen Marasmius crinis-equi.</title>
        <authorList>
            <person name="Cohen S.P."/>
            <person name="Baruah I.K."/>
            <person name="Amoako-Attah I."/>
            <person name="Bukari Y."/>
            <person name="Meinhardt L.W."/>
            <person name="Bailey B.A."/>
        </authorList>
    </citation>
    <scope>NUCLEOTIDE SEQUENCE [LARGE SCALE GENOMIC DNA]</scope>
    <source>
        <strain evidence="2 3">GH-76</strain>
    </source>
</reference>
<protein>
    <recommendedName>
        <fullName evidence="4">UBA domain-containing protein</fullName>
    </recommendedName>
</protein>
<feature type="region of interest" description="Disordered" evidence="1">
    <location>
        <begin position="90"/>
        <end position="131"/>
    </location>
</feature>
<dbReference type="EMBL" id="JBAHYK010000407">
    <property type="protein sequence ID" value="KAL0574335.1"/>
    <property type="molecule type" value="Genomic_DNA"/>
</dbReference>
<proteinExistence type="predicted"/>
<name>A0ABR3FGW8_9AGAR</name>